<reference evidence="1 2" key="2">
    <citation type="journal article" date="2016" name="Int. J. Syst. Evol. Microbiol.">
        <title>Pyrococcus kukulkanii sp. nov., a hyperthermophilic, piezophilic archaeon isolated from a deep-sea hydrothermal vent.</title>
        <authorList>
            <person name="Callac N."/>
            <person name="Oger P."/>
            <person name="Lesongeur F."/>
            <person name="Rattray J.E."/>
            <person name="Vannier P."/>
            <person name="Michoud G."/>
            <person name="Beauverger M."/>
            <person name="Gayet N."/>
            <person name="Rouxel O."/>
            <person name="Jebbar M."/>
            <person name="Godfroy A."/>
        </authorList>
    </citation>
    <scope>NUCLEOTIDE SEQUENCE [LARGE SCALE GENOMIC DNA]</scope>
    <source>
        <strain evidence="1 2">NCB100</strain>
    </source>
</reference>
<dbReference type="PATRIC" id="fig|1609559.3.peg.1096"/>
<reference evidence="2" key="1">
    <citation type="submission" date="2015-02" db="EMBL/GenBank/DDBJ databases">
        <title>Pyrococcus kukulkanii sp. nov., a novel hyperthermophilic archaeon isolated from a deep-sea hydrothermal vent at the Guaymas Basin.</title>
        <authorList>
            <person name="Oger P.M."/>
            <person name="Callac N."/>
            <person name="Jebbar M."/>
            <person name="Godfroy A."/>
        </authorList>
    </citation>
    <scope>NUCLEOTIDE SEQUENCE [LARGE SCALE GENOMIC DNA]</scope>
    <source>
        <strain evidence="2">NCB100</strain>
    </source>
</reference>
<protein>
    <submittedName>
        <fullName evidence="1">Uncharacterized protein</fullName>
    </submittedName>
</protein>
<dbReference type="KEGG" id="pyc:TQ32_05265"/>
<evidence type="ECO:0000313" key="1">
    <source>
        <dbReference type="EMBL" id="AMM53954.1"/>
    </source>
</evidence>
<organism evidence="1 2">
    <name type="scientific">Pyrococcus kukulkanii</name>
    <dbReference type="NCBI Taxonomy" id="1609559"/>
    <lineage>
        <taxon>Archaea</taxon>
        <taxon>Methanobacteriati</taxon>
        <taxon>Methanobacteriota</taxon>
        <taxon>Thermococci</taxon>
        <taxon>Thermococcales</taxon>
        <taxon>Thermococcaceae</taxon>
        <taxon>Pyrococcus</taxon>
    </lineage>
</organism>
<dbReference type="AlphaFoldDB" id="A0A127B9I0"/>
<sequence length="479" mass="54171">MEKLKIMLGITVVVILLVSTTAGAYQYFSKPEKGLLIELPNPDKIMGRSSIASLLAHKYEYYVQVQVMTRKGFRTVYLGSSSGKILIPSSKFSEIKRSWNDVNPAVLIDVWLVEPETGKTYEVGTFSTRLTENSVKGIQRFTLKFSQNNLRAFSVEKLKRIPPIGPTRGFFAGYRWITKKEYLSNLNGMYLPVLILDNRKGQATIIGAYKVEVQKSSSSSSGLSIGFSTTIIRGARLSSRNELSIERGLENGEIRIELEKGNEFMKSIIDGEVKNVKPGQIGLIAIKGNPYIALQVLQKCYVDEFRHMYCFDTDQERVLITISDVERRYDTNKKAYLIRTFSFIDPPRSIYPADNFGKLVEENTEMKTLTTLYGKKQSGRSTYMEIFLDKYDTYSNSYIPLLAVAIALQPEAWPAFLIGLSAVGGVYITNEEHENAFGAFTIVNTADYTKTTVKYTSLKYSVTGCNHYTKFPFAYLRFE</sequence>
<accession>A0A127B9I0</accession>
<name>A0A127B9I0_9EURY</name>
<evidence type="ECO:0000313" key="2">
    <source>
        <dbReference type="Proteomes" id="UP000070587"/>
    </source>
</evidence>
<proteinExistence type="predicted"/>
<dbReference type="EMBL" id="CP010835">
    <property type="protein sequence ID" value="AMM53954.1"/>
    <property type="molecule type" value="Genomic_DNA"/>
</dbReference>
<dbReference type="GeneID" id="28491222"/>
<dbReference type="RefSeq" id="WP_068321953.1">
    <property type="nucleotide sequence ID" value="NZ_CP010835.1"/>
</dbReference>
<dbReference type="Proteomes" id="UP000070587">
    <property type="component" value="Chromosome"/>
</dbReference>
<gene>
    <name evidence="1" type="ORF">TQ32_05265</name>
</gene>
<dbReference type="OrthoDB" id="85760at2157"/>